<dbReference type="AlphaFoldDB" id="A0A6H9Z3R2"/>
<comment type="caution">
    <text evidence="1">Lacks conserved residue(s) required for the propagation of feature annotation.</text>
</comment>
<accession>A0A6H9Z3R2</accession>
<dbReference type="InterPro" id="IPR008207">
    <property type="entry name" value="Sig_transdc_His_kin_Hpt_dom"/>
</dbReference>
<evidence type="ECO:0000313" key="4">
    <source>
        <dbReference type="EMBL" id="KAB2349077.1"/>
    </source>
</evidence>
<dbReference type="RefSeq" id="WP_151560851.1">
    <property type="nucleotide sequence ID" value="NZ_WBMT01000006.1"/>
</dbReference>
<dbReference type="Pfam" id="PF01627">
    <property type="entry name" value="Hpt"/>
    <property type="match status" value="1"/>
</dbReference>
<evidence type="ECO:0000313" key="5">
    <source>
        <dbReference type="Proteomes" id="UP000468735"/>
    </source>
</evidence>
<dbReference type="InterPro" id="IPR036641">
    <property type="entry name" value="HPT_dom_sf"/>
</dbReference>
<proteinExistence type="predicted"/>
<dbReference type="GO" id="GO:0000160">
    <property type="term" value="P:phosphorelay signal transduction system"/>
    <property type="evidence" value="ECO:0007669"/>
    <property type="project" value="InterPro"/>
</dbReference>
<reference evidence="4 5" key="1">
    <citation type="submission" date="2019-09" db="EMBL/GenBank/DDBJ databases">
        <title>Actinomadura physcomitrii sp. nov., a novel actinomycete isolated from moss [Physcomitrium sphaericum (Ludw) Fuernr].</title>
        <authorList>
            <person name="Zhuang X."/>
            <person name="Liu C."/>
        </authorList>
    </citation>
    <scope>NUCLEOTIDE SEQUENCE [LARGE SCALE GENOMIC DNA]</scope>
    <source>
        <strain evidence="4 5">HMC1</strain>
    </source>
</reference>
<protein>
    <submittedName>
        <fullName evidence="4">Hpt domain-containing protein</fullName>
    </submittedName>
</protein>
<sequence length="168" mass="17964">MVVLTRRACGEVPDGSQAADETAGSPAGRDRGEAGPLNPVGRRGDPPIDRCVLDSLRRDVGENILKAFIRTYLDLLPRRLAEIELALERGDAADARRVMLDLRSGSAMMGAARLAALMGEMEALVRRGRTADAAGLLGQMRREAVDVAAVVGENEGPREHMGDHSPNL</sequence>
<evidence type="ECO:0000259" key="3">
    <source>
        <dbReference type="PROSITE" id="PS50894"/>
    </source>
</evidence>
<dbReference type="PROSITE" id="PS50894">
    <property type="entry name" value="HPT"/>
    <property type="match status" value="1"/>
</dbReference>
<organism evidence="4 5">
    <name type="scientific">Actinomadura rudentiformis</name>
    <dbReference type="NCBI Taxonomy" id="359158"/>
    <lineage>
        <taxon>Bacteria</taxon>
        <taxon>Bacillati</taxon>
        <taxon>Actinomycetota</taxon>
        <taxon>Actinomycetes</taxon>
        <taxon>Streptosporangiales</taxon>
        <taxon>Thermomonosporaceae</taxon>
        <taxon>Actinomadura</taxon>
    </lineage>
</organism>
<gene>
    <name evidence="4" type="ORF">F8566_15240</name>
</gene>
<dbReference type="Proteomes" id="UP000468735">
    <property type="component" value="Unassembled WGS sequence"/>
</dbReference>
<evidence type="ECO:0000256" key="2">
    <source>
        <dbReference type="SAM" id="MobiDB-lite"/>
    </source>
</evidence>
<keyword evidence="5" id="KW-1185">Reference proteome</keyword>
<evidence type="ECO:0000256" key="1">
    <source>
        <dbReference type="PROSITE-ProRule" id="PRU00110"/>
    </source>
</evidence>
<dbReference type="OrthoDB" id="4965347at2"/>
<dbReference type="Gene3D" id="1.20.120.160">
    <property type="entry name" value="HPT domain"/>
    <property type="match status" value="1"/>
</dbReference>
<name>A0A6H9Z3R2_9ACTN</name>
<comment type="caution">
    <text evidence="4">The sequence shown here is derived from an EMBL/GenBank/DDBJ whole genome shotgun (WGS) entry which is preliminary data.</text>
</comment>
<dbReference type="SUPFAM" id="SSF47226">
    <property type="entry name" value="Histidine-containing phosphotransfer domain, HPT domain"/>
    <property type="match status" value="1"/>
</dbReference>
<feature type="domain" description="HPt" evidence="3">
    <location>
        <begin position="61"/>
        <end position="154"/>
    </location>
</feature>
<dbReference type="EMBL" id="WBMT01000006">
    <property type="protein sequence ID" value="KAB2349077.1"/>
    <property type="molecule type" value="Genomic_DNA"/>
</dbReference>
<feature type="region of interest" description="Disordered" evidence="2">
    <location>
        <begin position="1"/>
        <end position="46"/>
    </location>
</feature>